<evidence type="ECO:0000313" key="1">
    <source>
        <dbReference type="EMBL" id="QYC43557.1"/>
    </source>
</evidence>
<accession>A0ABX8UA73</accession>
<keyword evidence="2" id="KW-1185">Reference proteome</keyword>
<reference evidence="1 2" key="1">
    <citation type="journal article" date="2021" name="ACS Chem. Biol.">
        <title>Genomic-Led Discovery of a Novel Glycopeptide Antibiotic by Nonomuraea coxensis DSM 45129.</title>
        <authorList>
            <person name="Yushchuk O."/>
            <person name="Vior N.M."/>
            <person name="Andreo-Vidal A."/>
            <person name="Berini F."/>
            <person name="Ruckert C."/>
            <person name="Busche T."/>
            <person name="Binda E."/>
            <person name="Kalinowski J."/>
            <person name="Truman A.W."/>
            <person name="Marinelli F."/>
        </authorList>
    </citation>
    <scope>NUCLEOTIDE SEQUENCE [LARGE SCALE GENOMIC DNA]</scope>
    <source>
        <strain evidence="1 2">DSM 45129</strain>
    </source>
</reference>
<dbReference type="Proteomes" id="UP000824681">
    <property type="component" value="Chromosome"/>
</dbReference>
<gene>
    <name evidence="1" type="ORF">Nocox_29865</name>
</gene>
<proteinExistence type="predicted"/>
<dbReference type="EMBL" id="CP068985">
    <property type="protein sequence ID" value="QYC43557.1"/>
    <property type="molecule type" value="Genomic_DNA"/>
</dbReference>
<dbReference type="RefSeq" id="WP_020542937.1">
    <property type="nucleotide sequence ID" value="NZ_CP068985.1"/>
</dbReference>
<name>A0ABX8UA73_9ACTN</name>
<organism evidence="1 2">
    <name type="scientific">Nonomuraea coxensis DSM 45129</name>
    <dbReference type="NCBI Taxonomy" id="1122611"/>
    <lineage>
        <taxon>Bacteria</taxon>
        <taxon>Bacillati</taxon>
        <taxon>Actinomycetota</taxon>
        <taxon>Actinomycetes</taxon>
        <taxon>Streptosporangiales</taxon>
        <taxon>Streptosporangiaceae</taxon>
        <taxon>Nonomuraea</taxon>
    </lineage>
</organism>
<sequence length="82" mass="8363">MTDLATLHALLPLTNGPTAALYERLGAGTLNVATDLTVPHLAEIRAATGAALVQRLIEELDPELGGRLSPAGPAADLGVPEV</sequence>
<evidence type="ECO:0000313" key="2">
    <source>
        <dbReference type="Proteomes" id="UP000824681"/>
    </source>
</evidence>
<protein>
    <submittedName>
        <fullName evidence="1">Uncharacterized protein</fullName>
    </submittedName>
</protein>